<evidence type="ECO:0000313" key="3">
    <source>
        <dbReference type="Proteomes" id="UP000078555"/>
    </source>
</evidence>
<protein>
    <submittedName>
        <fullName evidence="2">Uncharacterized protein</fullName>
    </submittedName>
</protein>
<evidence type="ECO:0000313" key="2">
    <source>
        <dbReference type="EMBL" id="SBT53800.1"/>
    </source>
</evidence>
<organism evidence="2 3">
    <name type="scientific">Plasmodium ovale wallikeri</name>
    <dbReference type="NCBI Taxonomy" id="864142"/>
    <lineage>
        <taxon>Eukaryota</taxon>
        <taxon>Sar</taxon>
        <taxon>Alveolata</taxon>
        <taxon>Apicomplexa</taxon>
        <taxon>Aconoidasida</taxon>
        <taxon>Haemosporida</taxon>
        <taxon>Plasmodiidae</taxon>
        <taxon>Plasmodium</taxon>
        <taxon>Plasmodium (Plasmodium)</taxon>
    </lineage>
</organism>
<keyword evidence="3" id="KW-1185">Reference proteome</keyword>
<feature type="region of interest" description="Disordered" evidence="1">
    <location>
        <begin position="1701"/>
        <end position="1723"/>
    </location>
</feature>
<name>A0A1A9ABD5_PLAOA</name>
<feature type="compositionally biased region" description="Polar residues" evidence="1">
    <location>
        <begin position="1011"/>
        <end position="1028"/>
    </location>
</feature>
<dbReference type="Proteomes" id="UP000078555">
    <property type="component" value="Unassembled WGS sequence"/>
</dbReference>
<accession>A0A1A9ABD5</accession>
<dbReference type="EMBL" id="FLRD01000433">
    <property type="protein sequence ID" value="SBT53800.1"/>
    <property type="molecule type" value="Genomic_DNA"/>
</dbReference>
<feature type="compositionally biased region" description="Basic and acidic residues" evidence="1">
    <location>
        <begin position="1029"/>
        <end position="1041"/>
    </location>
</feature>
<feature type="region of interest" description="Disordered" evidence="1">
    <location>
        <begin position="1011"/>
        <end position="1069"/>
    </location>
</feature>
<feature type="compositionally biased region" description="Polar residues" evidence="1">
    <location>
        <begin position="1432"/>
        <end position="1441"/>
    </location>
</feature>
<reference evidence="3" key="1">
    <citation type="submission" date="2016-05" db="EMBL/GenBank/DDBJ databases">
        <authorList>
            <person name="Naeem R."/>
        </authorList>
    </citation>
    <scope>NUCLEOTIDE SEQUENCE [LARGE SCALE GENOMIC DNA]</scope>
</reference>
<evidence type="ECO:0000256" key="1">
    <source>
        <dbReference type="SAM" id="MobiDB-lite"/>
    </source>
</evidence>
<sequence>MLPPLPLCLPRTRTFLRKQYTQDTSCNLDILTRFTKRRRHTLILGKPSMIKKILKNLSISNEEKDDTFSHSESILNLIEGMIIHENTYWKYVNILTELTTLCYEDPVSFRKLFYAKKEISYEQRNKKVEQIVDRIPIVLEKYEDCRNTFIYAVAKLIFINYHDLNRKIMHTLCNFVSNVEYRYDVCSVFEEIVSPAILNSVEVGPASACYGGYMETLDNIFKGMYYLPRDKLIAGCFRICVHKVIKLLRNSHNEHILRFLSVTMLDRESCLIAYDEGLIKVSDFFFNTTCFLQFAAVTQSRSRHEVVAKSSRCRRDILTDQMQRRAESSFDELPASFKDVYLIVCLLCANHYKHSEILIREKLHIHFYFKKVREIVNVGIKNISKTKAIYCNIIILTLNHICKISNETLVEMCNTYHYVDLVLIGIKMEINNPYILSACLGGLLLILKNKETYKNNIEYILDNTNNIKILLPLIFGQKYNNMYNYYKDIYEDIEIYICEIVKHTLDIVSFFFLTEINKFSIKVKKEFRNSDINYYLMACLEKKNEEVIARLLKCIYLIPFDEYKSVELHKIFYLLHERDLTLNDQWKEIYYYCVKIYMKVIANEEVNTVVEIYHFEDTLVSILHIVNQFLLRALVLNKKNDFTLSKRIRIEQNDSIECCFDENNIDLNMITVELLRMCSRCTELRPYMRNNSVTHYFIDILSNEDNMYNQFNIDYDIVIERSWCGNVENIFQTLMKKNITKNKKVCLRLLINLADIFSSYFYQFKVFSKSTIFNLCSLEDKHWDRKKIIGYFYQMSNNDLSDYKEQVHLFLKHYMVNFFSILNILVDGNIFTGLKKEQQETFFPGVLKYHKLKYERKICYLKLKEKEIKKKIHHTYGGKDSISGHNLLLEELQHINEKKKKLFLRLHNNNFTKTFDIHVVDNEMGCNIEDMFEIPKIVKKKKNLKCVNLLRDKIGQTVDLGSDSPFSKTNSHTSVVRHVGKSHESGAGEEKIHVNTTQEEHAQMGEQKLQSFENSELSQLPPQPSKATSYEKRLVKRDIMKGENQSSGYEMSHSSDNESSGSTISEENPNETVLEKISSELLKFNKEIIYERKSNNFNVFLFNKRGIFVNSSKGEVNESYVLYVCLRVFYSIIINSINNENYMKVKDFLLRRNVLKTLLSILNQCSFYDCNVYAHFFRLYSELLKKNITVVESMDLLIFYNIFFYYLKFLSREFIKRIVNNEYDISEKEETIVSEEYFVYRECDHAYVLISPPLPLVLCFEWYFLTLGTDKYYLVYIPDVFEENITELKEVELIIHSEKKYVDLTRICTSKVNDNFFVFGYITFEKNTSFETYDMFISLNKYFRDEIISYCQFLSGSDFESKVDVFQDNIIINNLKNHMNVNNIIITAFAYLETKHGDNVKGEMKNLKREDNPNMYNQSYSSEIPSEEYYNDSLSTNGDARSSSNSSCMSDDEEFNIFRRREHHSGDADASCVKKRKLVFFTLTKNHLYIFRPNFKKWIFLSPFIDEEKDDIQFYVESSTDSEEGEDEFNNREQKKKVITSEKIYLNNFLGMTTNIVNNENASFARKCAVRNAINVYYSSNRTECTNEQIVASAVVSASVEESEGERSGTVKSDPYRRYLTANSSFLKIVHKYNNDNLSTVKFVNIYESVIALKFRIKQNESAEKRIRMVMFDDYTRELWKRSLALCLNIQMTSSYELAERSGEGRGSSPYQVGHGPHHGGRSPYQGGRNLVNLLVLPHSHIYPELIEKRSF</sequence>
<gene>
    <name evidence="2" type="ORF">POVWA1_065040</name>
</gene>
<feature type="region of interest" description="Disordered" evidence="1">
    <location>
        <begin position="1431"/>
        <end position="1450"/>
    </location>
</feature>
<feature type="compositionally biased region" description="Polar residues" evidence="1">
    <location>
        <begin position="1043"/>
        <end position="1069"/>
    </location>
</feature>
<proteinExistence type="predicted"/>